<evidence type="ECO:0000313" key="3">
    <source>
        <dbReference type="EMBL" id="CAD5120194.1"/>
    </source>
</evidence>
<feature type="compositionally biased region" description="Polar residues" evidence="1">
    <location>
        <begin position="198"/>
        <end position="208"/>
    </location>
</feature>
<evidence type="ECO:0000313" key="4">
    <source>
        <dbReference type="Proteomes" id="UP000549394"/>
    </source>
</evidence>
<dbReference type="EMBL" id="CAJFCJ010000012">
    <property type="protein sequence ID" value="CAD5120194.1"/>
    <property type="molecule type" value="Genomic_DNA"/>
</dbReference>
<keyword evidence="2" id="KW-1133">Transmembrane helix</keyword>
<name>A0A7I8VXG9_9ANNE</name>
<reference evidence="3 4" key="1">
    <citation type="submission" date="2020-08" db="EMBL/GenBank/DDBJ databases">
        <authorList>
            <person name="Hejnol A."/>
        </authorList>
    </citation>
    <scope>NUCLEOTIDE SEQUENCE [LARGE SCALE GENOMIC DNA]</scope>
</reference>
<keyword evidence="2" id="KW-0812">Transmembrane</keyword>
<dbReference type="AlphaFoldDB" id="A0A7I8VXG9"/>
<sequence>MHGAYKNCYPCDEWKYRDDKCTGPLYACTEEYVCDEVLMENSKKELAFQRLKMFETATILCSNGKRLQANCVPQSEHDLIQHYNLTKDCKTISRRISDEQTKKNEYNGTICSVDCKVDDNFIDNQLWFYVIAVGFFGGIILSTVVVIAYWMCQKFKYNTGEGSVLRASINGTNDTYQNGDANYEISSQSLLASERVDSSNFRRQMSSDSESRENRQNSVQTTCTGPGHSACDNPSDIWHAFPVNRSRED</sequence>
<keyword evidence="2" id="KW-0472">Membrane</keyword>
<organism evidence="3 4">
    <name type="scientific">Dimorphilus gyrociliatus</name>
    <dbReference type="NCBI Taxonomy" id="2664684"/>
    <lineage>
        <taxon>Eukaryota</taxon>
        <taxon>Metazoa</taxon>
        <taxon>Spiralia</taxon>
        <taxon>Lophotrochozoa</taxon>
        <taxon>Annelida</taxon>
        <taxon>Polychaeta</taxon>
        <taxon>Polychaeta incertae sedis</taxon>
        <taxon>Dinophilidae</taxon>
        <taxon>Dimorphilus</taxon>
    </lineage>
</organism>
<protein>
    <submittedName>
        <fullName evidence="3">DgyrCDS8767</fullName>
    </submittedName>
</protein>
<comment type="caution">
    <text evidence="3">The sequence shown here is derived from an EMBL/GenBank/DDBJ whole genome shotgun (WGS) entry which is preliminary data.</text>
</comment>
<feature type="region of interest" description="Disordered" evidence="1">
    <location>
        <begin position="194"/>
        <end position="249"/>
    </location>
</feature>
<evidence type="ECO:0000256" key="2">
    <source>
        <dbReference type="SAM" id="Phobius"/>
    </source>
</evidence>
<feature type="transmembrane region" description="Helical" evidence="2">
    <location>
        <begin position="126"/>
        <end position="150"/>
    </location>
</feature>
<keyword evidence="4" id="KW-1185">Reference proteome</keyword>
<proteinExistence type="predicted"/>
<dbReference type="Proteomes" id="UP000549394">
    <property type="component" value="Unassembled WGS sequence"/>
</dbReference>
<gene>
    <name evidence="3" type="ORF">DGYR_LOCUS8319</name>
</gene>
<accession>A0A7I8VXG9</accession>
<evidence type="ECO:0000256" key="1">
    <source>
        <dbReference type="SAM" id="MobiDB-lite"/>
    </source>
</evidence>